<dbReference type="Pfam" id="PF00534">
    <property type="entry name" value="Glycos_transf_1"/>
    <property type="match status" value="1"/>
</dbReference>
<protein>
    <submittedName>
        <fullName evidence="4">Glycosyltransferase family 4 protein</fullName>
    </submittedName>
</protein>
<evidence type="ECO:0000259" key="2">
    <source>
        <dbReference type="Pfam" id="PF00534"/>
    </source>
</evidence>
<dbReference type="Proteomes" id="UP000812077">
    <property type="component" value="Unassembled WGS sequence"/>
</dbReference>
<evidence type="ECO:0000259" key="3">
    <source>
        <dbReference type="Pfam" id="PF13439"/>
    </source>
</evidence>
<feature type="domain" description="Glycosyl transferase family 1" evidence="2">
    <location>
        <begin position="195"/>
        <end position="344"/>
    </location>
</feature>
<sequence>MNKKIIGYDAKRIVRNGTGLGSYGRTLINDLAPLMPDTNLRLYAPDAGRDDLRNQVELRDNVQFCYPDHLRFRLQRDWWRVKGVVKDLKTDGVELYHGLSGELPSGLAAAGIPGVVTVHDLIFLRHPEFYPPIDVFFYKRKFYQTLREASRIIAISECTKCDILYYGDFPEEKIDLVYQSCSTHFNQSVSPSLIEEARRKYQLPQRYILNVGTVEVRKNILLGIRTMAKLPSDLHLVIVGRQTKYQKKLDVEIKRLGIGERIHFLQGVPNDLLAAIYNQAEAFIYPSRYEGFGIPIIEAIQSGLPVVAATGSCLEEAGGPDCLYVGPDDVDGNAAAILSAIEHRKEIVSKSQHYVKRFENQDVASQILEVYNKI</sequence>
<evidence type="ECO:0000313" key="4">
    <source>
        <dbReference type="EMBL" id="MBW4753998.1"/>
    </source>
</evidence>
<dbReference type="EMBL" id="JAHXCP010000002">
    <property type="protein sequence ID" value="MBW4753998.1"/>
    <property type="molecule type" value="Genomic_DNA"/>
</dbReference>
<comment type="caution">
    <text evidence="4">The sequence shown here is derived from an EMBL/GenBank/DDBJ whole genome shotgun (WGS) entry which is preliminary data.</text>
</comment>
<dbReference type="CDD" id="cd03809">
    <property type="entry name" value="GT4_MtfB-like"/>
    <property type="match status" value="1"/>
</dbReference>
<name>A0ABS6Y3D3_9BACT</name>
<dbReference type="InterPro" id="IPR028098">
    <property type="entry name" value="Glyco_trans_4-like_N"/>
</dbReference>
<proteinExistence type="predicted"/>
<reference evidence="4 5" key="1">
    <citation type="submission" date="2021-07" db="EMBL/GenBank/DDBJ databases">
        <title>Genomic diversity and antimicrobial resistance of Prevotella spp. isolated from chronic lung disease airways.</title>
        <authorList>
            <person name="Webb K.A."/>
            <person name="Olagoke O.S."/>
            <person name="Baird T."/>
            <person name="Neill J."/>
            <person name="Pham A."/>
            <person name="Wells T.J."/>
            <person name="Ramsay K.A."/>
            <person name="Bell S.C."/>
            <person name="Sarovich D.S."/>
            <person name="Price E.P."/>
        </authorList>
    </citation>
    <scope>NUCLEOTIDE SEQUENCE [LARGE SCALE GENOMIC DNA]</scope>
    <source>
        <strain evidence="4 5">SCHI0027.S.6</strain>
    </source>
</reference>
<organism evidence="4 5">
    <name type="scientific">Prevotella melaninogenica</name>
    <dbReference type="NCBI Taxonomy" id="28132"/>
    <lineage>
        <taxon>Bacteria</taxon>
        <taxon>Pseudomonadati</taxon>
        <taxon>Bacteroidota</taxon>
        <taxon>Bacteroidia</taxon>
        <taxon>Bacteroidales</taxon>
        <taxon>Prevotellaceae</taxon>
        <taxon>Prevotella</taxon>
    </lineage>
</organism>
<evidence type="ECO:0000256" key="1">
    <source>
        <dbReference type="ARBA" id="ARBA00022679"/>
    </source>
</evidence>
<dbReference type="InterPro" id="IPR001296">
    <property type="entry name" value="Glyco_trans_1"/>
</dbReference>
<keyword evidence="5" id="KW-1185">Reference proteome</keyword>
<accession>A0ABS6Y3D3</accession>
<dbReference type="PANTHER" id="PTHR46401">
    <property type="entry name" value="GLYCOSYLTRANSFERASE WBBK-RELATED"/>
    <property type="match status" value="1"/>
</dbReference>
<keyword evidence="1" id="KW-0808">Transferase</keyword>
<dbReference type="PANTHER" id="PTHR46401:SF2">
    <property type="entry name" value="GLYCOSYLTRANSFERASE WBBK-RELATED"/>
    <property type="match status" value="1"/>
</dbReference>
<gene>
    <name evidence="4" type="ORF">KZO77_02930</name>
</gene>
<dbReference type="Pfam" id="PF13439">
    <property type="entry name" value="Glyco_transf_4"/>
    <property type="match status" value="1"/>
</dbReference>
<evidence type="ECO:0000313" key="5">
    <source>
        <dbReference type="Proteomes" id="UP000812077"/>
    </source>
</evidence>
<dbReference type="RefSeq" id="WP_219432805.1">
    <property type="nucleotide sequence ID" value="NZ_JAHXCP010000002.1"/>
</dbReference>
<feature type="domain" description="Glycosyltransferase subfamily 4-like N-terminal" evidence="3">
    <location>
        <begin position="41"/>
        <end position="178"/>
    </location>
</feature>